<proteinExistence type="predicted"/>
<dbReference type="InterPro" id="IPR036047">
    <property type="entry name" value="F-box-like_dom_sf"/>
</dbReference>
<gene>
    <name evidence="4" type="primary">FBXW7</name>
    <name evidence="4" type="ORF">CM83_99519</name>
</gene>
<dbReference type="SUPFAM" id="SSF50978">
    <property type="entry name" value="WD40 repeat-like"/>
    <property type="match status" value="1"/>
</dbReference>
<reference evidence="5" key="3">
    <citation type="submission" date="2014-09" db="EMBL/GenBank/DDBJ databases">
        <authorList>
            <person name="Magalhaes I.L.F."/>
            <person name="Oliveira U."/>
            <person name="Santos F.R."/>
            <person name="Vidigal T.H.D.A."/>
            <person name="Brescovit A.D."/>
            <person name="Santos A.J."/>
        </authorList>
    </citation>
    <scope>NUCLEOTIDE SEQUENCE</scope>
</reference>
<evidence type="ECO:0000313" key="5">
    <source>
        <dbReference type="EMBL" id="JAG58432.1"/>
    </source>
</evidence>
<dbReference type="PROSITE" id="PS50181">
    <property type="entry name" value="FBOX"/>
    <property type="match status" value="1"/>
</dbReference>
<dbReference type="AlphaFoldDB" id="A0A0A9Z046"/>
<reference evidence="4" key="1">
    <citation type="journal article" date="2014" name="PLoS ONE">
        <title>Transcriptome-Based Identification of ABC Transporters in the Western Tarnished Plant Bug Lygus hesperus.</title>
        <authorList>
            <person name="Hull J.J."/>
            <person name="Chaney K."/>
            <person name="Geib S.M."/>
            <person name="Fabrick J.A."/>
            <person name="Brent C.S."/>
            <person name="Walsh D."/>
            <person name="Lavine L.C."/>
        </authorList>
    </citation>
    <scope>NUCLEOTIDE SEQUENCE</scope>
</reference>
<accession>A0A0A9Z046</accession>
<keyword evidence="1" id="KW-0853">WD repeat</keyword>
<evidence type="ECO:0000313" key="4">
    <source>
        <dbReference type="EMBL" id="JAG38597.1"/>
    </source>
</evidence>
<dbReference type="Gene3D" id="1.20.1280.50">
    <property type="match status" value="1"/>
</dbReference>
<dbReference type="CDD" id="cd09917">
    <property type="entry name" value="F-box_SF"/>
    <property type="match status" value="1"/>
</dbReference>
<feature type="domain" description="F-box" evidence="3">
    <location>
        <begin position="32"/>
        <end position="78"/>
    </location>
</feature>
<name>A0A0A9Z046_LYGHE</name>
<protein>
    <submittedName>
        <fullName evidence="4">F-box/WD repeat-containing protein 7</fullName>
    </submittedName>
</protein>
<dbReference type="Pfam" id="PF12937">
    <property type="entry name" value="F-box-like"/>
    <property type="match status" value="1"/>
</dbReference>
<dbReference type="PANTHER" id="PTHR44436:SF1">
    <property type="entry name" value="F-BOX_WD REPEAT-CONTAINING PROTEIN 2"/>
    <property type="match status" value="1"/>
</dbReference>
<dbReference type="EMBL" id="GBRD01007389">
    <property type="protein sequence ID" value="JAG58432.1"/>
    <property type="molecule type" value="Transcribed_RNA"/>
</dbReference>
<dbReference type="InterPro" id="IPR036322">
    <property type="entry name" value="WD40_repeat_dom_sf"/>
</dbReference>
<feature type="non-terminal residue" evidence="4">
    <location>
        <position position="190"/>
    </location>
</feature>
<dbReference type="SMART" id="SM00256">
    <property type="entry name" value="FBOX"/>
    <property type="match status" value="1"/>
</dbReference>
<keyword evidence="2" id="KW-0677">Repeat</keyword>
<dbReference type="InterPro" id="IPR042627">
    <property type="entry name" value="FBXW2"/>
</dbReference>
<dbReference type="PANTHER" id="PTHR44436">
    <property type="entry name" value="F-BOX/WD REPEAT-CONTAINING PROTEIN 2"/>
    <property type="match status" value="1"/>
</dbReference>
<evidence type="ECO:0000256" key="2">
    <source>
        <dbReference type="ARBA" id="ARBA00022737"/>
    </source>
</evidence>
<sequence length="190" mass="21640">MRSLKQETTDSKEVSKVDKSSSMAAVSGEGKAIGLFQLPEEVQELILVFLDVRDLVACAQVCRLWRIGINSSWIWKKWCVLESYKQELLDQCPTHLFVENGEDPVSMGHWRRVYGWHEKLRYNWKTKSLNRYKLAQSTSPVYCFDTNGEVAATGHEDASVTVWSIKAVPFVIASLRGVLDDFPILSVRVD</sequence>
<dbReference type="EMBL" id="GBHO01005007">
    <property type="protein sequence ID" value="JAG38597.1"/>
    <property type="molecule type" value="Transcribed_RNA"/>
</dbReference>
<reference evidence="4" key="2">
    <citation type="submission" date="2014-07" db="EMBL/GenBank/DDBJ databases">
        <authorList>
            <person name="Hull J."/>
        </authorList>
    </citation>
    <scope>NUCLEOTIDE SEQUENCE</scope>
</reference>
<evidence type="ECO:0000256" key="1">
    <source>
        <dbReference type="ARBA" id="ARBA00022574"/>
    </source>
</evidence>
<dbReference type="SUPFAM" id="SSF81383">
    <property type="entry name" value="F-box domain"/>
    <property type="match status" value="1"/>
</dbReference>
<dbReference type="InterPro" id="IPR001810">
    <property type="entry name" value="F-box_dom"/>
</dbReference>
<organism evidence="4">
    <name type="scientific">Lygus hesperus</name>
    <name type="common">Western plant bug</name>
    <dbReference type="NCBI Taxonomy" id="30085"/>
    <lineage>
        <taxon>Eukaryota</taxon>
        <taxon>Metazoa</taxon>
        <taxon>Ecdysozoa</taxon>
        <taxon>Arthropoda</taxon>
        <taxon>Hexapoda</taxon>
        <taxon>Insecta</taxon>
        <taxon>Pterygota</taxon>
        <taxon>Neoptera</taxon>
        <taxon>Paraneoptera</taxon>
        <taxon>Hemiptera</taxon>
        <taxon>Heteroptera</taxon>
        <taxon>Panheteroptera</taxon>
        <taxon>Cimicomorpha</taxon>
        <taxon>Miridae</taxon>
        <taxon>Mirini</taxon>
        <taxon>Lygus</taxon>
    </lineage>
</organism>
<evidence type="ECO:0000259" key="3">
    <source>
        <dbReference type="PROSITE" id="PS50181"/>
    </source>
</evidence>